<sequence length="499" mass="56069">MSRELSLDALLAPLSALLHASSSLKTLRLSVVVDETKTIDKLFVTLSRKPIIRELHFHALELDGDPCVPELQQYLGSTTVLKALSVCTGKLSIQTAVLEGLLANRSVENFSLLTFIGNEDSGALVSRIIKENSVIRNLTILSAEERQRGLHSVCAGWLLPLIENYTLEEVQLSLSMLHQKAWSALLHALPAKENLKMVCVNGRMTYSHFRWFYAEMKRSGSGGKVHFGYTHLTEDAELLHYEAFLGADLSIAEDGEGRLAAALQLKNCRLIRSLDISIESDHMRLSSALAEYLESTTGLRRLSLRVRSAVQPAADSQNRWWKVILKSLSRNKSVKVLSIGMCGMNVRDIQDLADSIKRNNDHPGPDAHSDWLAVQETTWRNFGFVVRAGRVKRASRFDRYVTGALERVVRYPSLLDEVSRRSGINREQLEVLMRGRLKKTKSMDGFMRATGVVKERVICHPASDGRMQLDELNEDCWYLVRRYLTADDVKHGTVKVDSV</sequence>
<protein>
    <submittedName>
        <fullName evidence="1">Uncharacterized protein</fullName>
    </submittedName>
</protein>
<proteinExistence type="predicted"/>
<organism evidence="1 2">
    <name type="scientific">Hyalomma asiaticum</name>
    <name type="common">Tick</name>
    <dbReference type="NCBI Taxonomy" id="266040"/>
    <lineage>
        <taxon>Eukaryota</taxon>
        <taxon>Metazoa</taxon>
        <taxon>Ecdysozoa</taxon>
        <taxon>Arthropoda</taxon>
        <taxon>Chelicerata</taxon>
        <taxon>Arachnida</taxon>
        <taxon>Acari</taxon>
        <taxon>Parasitiformes</taxon>
        <taxon>Ixodida</taxon>
        <taxon>Ixodoidea</taxon>
        <taxon>Ixodidae</taxon>
        <taxon>Hyalomminae</taxon>
        <taxon>Hyalomma</taxon>
    </lineage>
</organism>
<accession>A0ACB7RHI1</accession>
<name>A0ACB7RHI1_HYAAI</name>
<dbReference type="Proteomes" id="UP000821845">
    <property type="component" value="Chromosome 9"/>
</dbReference>
<gene>
    <name evidence="1" type="ORF">HPB50_002479</name>
</gene>
<reference evidence="1" key="1">
    <citation type="submission" date="2020-05" db="EMBL/GenBank/DDBJ databases">
        <title>Large-scale comparative analyses of tick genomes elucidate their genetic diversity and vector capacities.</title>
        <authorList>
            <person name="Jia N."/>
            <person name="Wang J."/>
            <person name="Shi W."/>
            <person name="Du L."/>
            <person name="Sun Y."/>
            <person name="Zhan W."/>
            <person name="Jiang J."/>
            <person name="Wang Q."/>
            <person name="Zhang B."/>
            <person name="Ji P."/>
            <person name="Sakyi L.B."/>
            <person name="Cui X."/>
            <person name="Yuan T."/>
            <person name="Jiang B."/>
            <person name="Yang W."/>
            <person name="Lam T.T.-Y."/>
            <person name="Chang Q."/>
            <person name="Ding S."/>
            <person name="Wang X."/>
            <person name="Zhu J."/>
            <person name="Ruan X."/>
            <person name="Zhao L."/>
            <person name="Wei J."/>
            <person name="Que T."/>
            <person name="Du C."/>
            <person name="Cheng J."/>
            <person name="Dai P."/>
            <person name="Han X."/>
            <person name="Huang E."/>
            <person name="Gao Y."/>
            <person name="Liu J."/>
            <person name="Shao H."/>
            <person name="Ye R."/>
            <person name="Li L."/>
            <person name="Wei W."/>
            <person name="Wang X."/>
            <person name="Wang C."/>
            <person name="Yang T."/>
            <person name="Huo Q."/>
            <person name="Li W."/>
            <person name="Guo W."/>
            <person name="Chen H."/>
            <person name="Zhou L."/>
            <person name="Ni X."/>
            <person name="Tian J."/>
            <person name="Zhou Y."/>
            <person name="Sheng Y."/>
            <person name="Liu T."/>
            <person name="Pan Y."/>
            <person name="Xia L."/>
            <person name="Li J."/>
            <person name="Zhao F."/>
            <person name="Cao W."/>
        </authorList>
    </citation>
    <scope>NUCLEOTIDE SEQUENCE</scope>
    <source>
        <strain evidence="1">Hyas-2018</strain>
    </source>
</reference>
<keyword evidence="2" id="KW-1185">Reference proteome</keyword>
<evidence type="ECO:0000313" key="1">
    <source>
        <dbReference type="EMBL" id="KAH6921585.1"/>
    </source>
</evidence>
<evidence type="ECO:0000313" key="2">
    <source>
        <dbReference type="Proteomes" id="UP000821845"/>
    </source>
</evidence>
<comment type="caution">
    <text evidence="1">The sequence shown here is derived from an EMBL/GenBank/DDBJ whole genome shotgun (WGS) entry which is preliminary data.</text>
</comment>
<dbReference type="EMBL" id="CM023489">
    <property type="protein sequence ID" value="KAH6921585.1"/>
    <property type="molecule type" value="Genomic_DNA"/>
</dbReference>